<dbReference type="EMBL" id="JADION010000001">
    <property type="protein sequence ID" value="MBF4102141.1"/>
    <property type="molecule type" value="Genomic_DNA"/>
</dbReference>
<evidence type="ECO:0000256" key="2">
    <source>
        <dbReference type="ARBA" id="ARBA00022525"/>
    </source>
</evidence>
<dbReference type="Gene3D" id="2.150.10.10">
    <property type="entry name" value="Serralysin-like metalloprotease, C-terminal"/>
    <property type="match status" value="3"/>
</dbReference>
<proteinExistence type="predicted"/>
<dbReference type="InterPro" id="IPR001343">
    <property type="entry name" value="Hemolysn_Ca-bd"/>
</dbReference>
<name>A0A930Y4P8_9PAST</name>
<keyword evidence="2" id="KW-0964">Secreted</keyword>
<evidence type="ECO:0000313" key="5">
    <source>
        <dbReference type="EMBL" id="MBF4102141.1"/>
    </source>
</evidence>
<dbReference type="SUPFAM" id="SSF51120">
    <property type="entry name" value="beta-Roll"/>
    <property type="match status" value="2"/>
</dbReference>
<dbReference type="PANTHER" id="PTHR38340:SF1">
    <property type="entry name" value="S-LAYER PROTEIN"/>
    <property type="match status" value="1"/>
</dbReference>
<dbReference type="Pfam" id="PF00353">
    <property type="entry name" value="HemolysinCabind"/>
    <property type="match status" value="3"/>
</dbReference>
<gene>
    <name evidence="5" type="ORF">INT80_00660</name>
</gene>
<dbReference type="GO" id="GO:0005509">
    <property type="term" value="F:calcium ion binding"/>
    <property type="evidence" value="ECO:0007669"/>
    <property type="project" value="InterPro"/>
</dbReference>
<comment type="caution">
    <text evidence="5">The sequence shown here is derived from an EMBL/GenBank/DDBJ whole genome shotgun (WGS) entry which is preliminary data.</text>
</comment>
<sequence length="255" mass="27079">MSGDGDDRLIGNALDNLLIGGRGNDQLEGAAGNDTLYGGQGNDTLTGGDGFDTFVVNKNANTTDTITDFKVGTDRLILSEFPDLKRLDLRQEGQDTVLSLGNNQYVRFTNLQATSLSLNNVVILAEKYNTLYMQKYNGYGFASDTSEVALPDVGVAYWGTAGDNRIFGGEGADTLYGGMGNDLLVGEHQSNGQTGGNDLLYGNEGNDHILGGGGHDTLDGGDGDDILEGVLVMIHYTAVLDQIAFLVAMVMMLFI</sequence>
<accession>A0A930Y4P8</accession>
<organism evidence="5">
    <name type="scientific">Gallibacterium anatis</name>
    <dbReference type="NCBI Taxonomy" id="750"/>
    <lineage>
        <taxon>Bacteria</taxon>
        <taxon>Pseudomonadati</taxon>
        <taxon>Pseudomonadota</taxon>
        <taxon>Gammaproteobacteria</taxon>
        <taxon>Pasteurellales</taxon>
        <taxon>Pasteurellaceae</taxon>
        <taxon>Gallibacterium</taxon>
    </lineage>
</organism>
<evidence type="ECO:0000256" key="1">
    <source>
        <dbReference type="ARBA" id="ARBA00004613"/>
    </source>
</evidence>
<evidence type="ECO:0000256" key="4">
    <source>
        <dbReference type="SAM" id="Phobius"/>
    </source>
</evidence>
<keyword evidence="4" id="KW-0472">Membrane</keyword>
<dbReference type="AlphaFoldDB" id="A0A930Y4P8"/>
<dbReference type="GO" id="GO:0005615">
    <property type="term" value="C:extracellular space"/>
    <property type="evidence" value="ECO:0007669"/>
    <property type="project" value="InterPro"/>
</dbReference>
<dbReference type="InterPro" id="IPR011049">
    <property type="entry name" value="Serralysin-like_metalloprot_C"/>
</dbReference>
<keyword evidence="4" id="KW-0812">Transmembrane</keyword>
<dbReference type="PRINTS" id="PR00313">
    <property type="entry name" value="CABNDNGRPT"/>
</dbReference>
<evidence type="ECO:0008006" key="6">
    <source>
        <dbReference type="Google" id="ProtNLM"/>
    </source>
</evidence>
<reference evidence="5" key="1">
    <citation type="submission" date="2020-11" db="EMBL/GenBank/DDBJ databases">
        <title>Gallibacterium anatis 1637, full genome, WGS.</title>
        <authorList>
            <person name="Laishevtcev A.I."/>
            <person name="Yakimova E.A."/>
            <person name="Petkovich D."/>
            <person name="Stepanova T.V."/>
            <person name="Kalendr R.S."/>
            <person name="Rubalsky E.O."/>
            <person name="Zulkarneev E.R."/>
            <person name="Aleshkin A.V."/>
        </authorList>
    </citation>
    <scope>NUCLEOTIDE SEQUENCE</scope>
    <source>
        <strain evidence="5">1637</strain>
    </source>
</reference>
<dbReference type="PANTHER" id="PTHR38340">
    <property type="entry name" value="S-LAYER PROTEIN"/>
    <property type="match status" value="1"/>
</dbReference>
<dbReference type="PROSITE" id="PS00330">
    <property type="entry name" value="HEMOLYSIN_CALCIUM"/>
    <property type="match status" value="4"/>
</dbReference>
<keyword evidence="4" id="KW-1133">Transmembrane helix</keyword>
<protein>
    <recommendedName>
        <fullName evidence="6">Cyclolysin</fullName>
    </recommendedName>
</protein>
<feature type="transmembrane region" description="Helical" evidence="4">
    <location>
        <begin position="233"/>
        <end position="254"/>
    </location>
</feature>
<dbReference type="InterPro" id="IPR050557">
    <property type="entry name" value="RTX_toxin/Mannuronan_C5-epim"/>
</dbReference>
<comment type="subcellular location">
    <subcellularLocation>
        <location evidence="1">Secreted</location>
    </subcellularLocation>
</comment>
<dbReference type="InterPro" id="IPR018511">
    <property type="entry name" value="Hemolysin-typ_Ca-bd_CS"/>
</dbReference>
<keyword evidence="3" id="KW-0106">Calcium</keyword>
<evidence type="ECO:0000256" key="3">
    <source>
        <dbReference type="ARBA" id="ARBA00022837"/>
    </source>
</evidence>